<dbReference type="Gene3D" id="3.30.300.30">
    <property type="match status" value="1"/>
</dbReference>
<dbReference type="SUPFAM" id="SSF69593">
    <property type="entry name" value="Glycerol-3-phosphate (1)-acyltransferase"/>
    <property type="match status" value="1"/>
</dbReference>
<dbReference type="Gene3D" id="3.40.50.12780">
    <property type="entry name" value="N-terminal domain of ligase-like"/>
    <property type="match status" value="1"/>
</dbReference>
<name>A0A250KTZ6_9GAMM</name>
<dbReference type="Proteomes" id="UP000266313">
    <property type="component" value="Chromosome"/>
</dbReference>
<dbReference type="InterPro" id="IPR042099">
    <property type="entry name" value="ANL_N_sf"/>
</dbReference>
<evidence type="ECO:0000313" key="2">
    <source>
        <dbReference type="EMBL" id="BBA35128.1"/>
    </source>
</evidence>
<dbReference type="SUPFAM" id="SSF47336">
    <property type="entry name" value="ACP-like"/>
    <property type="match status" value="1"/>
</dbReference>
<dbReference type="RefSeq" id="WP_119632828.1">
    <property type="nucleotide sequence ID" value="NZ_AP017928.1"/>
</dbReference>
<dbReference type="AlphaFoldDB" id="A0A250KTZ6"/>
<dbReference type="Pfam" id="PF00501">
    <property type="entry name" value="AMP-binding"/>
    <property type="match status" value="1"/>
</dbReference>
<dbReference type="PROSITE" id="PS00455">
    <property type="entry name" value="AMP_BINDING"/>
    <property type="match status" value="1"/>
</dbReference>
<keyword evidence="2" id="KW-0012">Acyltransferase</keyword>
<dbReference type="InterPro" id="IPR000873">
    <property type="entry name" value="AMP-dep_synth/lig_dom"/>
</dbReference>
<dbReference type="InterPro" id="IPR050237">
    <property type="entry name" value="ATP-dep_AMP-bd_enzyme"/>
</dbReference>
<dbReference type="Pfam" id="PF00550">
    <property type="entry name" value="PP-binding"/>
    <property type="match status" value="1"/>
</dbReference>
<dbReference type="SUPFAM" id="SSF56801">
    <property type="entry name" value="Acetyl-CoA synthetase-like"/>
    <property type="match status" value="1"/>
</dbReference>
<dbReference type="PANTHER" id="PTHR43767">
    <property type="entry name" value="LONG-CHAIN-FATTY-ACID--COA LIGASE"/>
    <property type="match status" value="1"/>
</dbReference>
<dbReference type="InterPro" id="IPR009081">
    <property type="entry name" value="PP-bd_ACP"/>
</dbReference>
<gene>
    <name evidence="2" type="ORF">sS8_3185</name>
</gene>
<keyword evidence="2" id="KW-0808">Transferase</keyword>
<dbReference type="Gene3D" id="1.10.1200.10">
    <property type="entry name" value="ACP-like"/>
    <property type="match status" value="1"/>
</dbReference>
<dbReference type="PROSITE" id="PS50075">
    <property type="entry name" value="CARRIER"/>
    <property type="match status" value="1"/>
</dbReference>
<dbReference type="KEGG" id="mmai:sS8_3185"/>
<sequence>MDSLAVFFERQTRRHGPREAACYRPRYRTIRWSYDVLGERVLRLTQTLAEHGVGAGDRVVLCAGNSPHWVAAFFAILGRGGVVVPLNPKSTPEQIKRIGKSAEPRLALLSRSLTWPDEAMPCLPIDSAYAVIETAAARDRMVSENTGELAEIIYTSGTTGDPKGVMLSHGNLLADLDAVMEAVPLKPDDHILTLLPLFHVFGQMTSLLCSLHSGCAVTYLAAPTTRAVREALAHTPATHLVAVPEVLKTMMDRLENRLGRIPGFLRRALRDRIRSRISGTLRTIVCGGAPLDPTVEDKWWSLGFEVLQGYGLTETSPVISANTSDAHRTGSVGKPLAGVEVRLADDGEILVRGPIVMQGYYRDDKRTRAVLDDGWFKTDDAGRFDADGFLYVFGRKKYMILGPSGENVFPEDLEAELNRIPAVSDSAVVGLPKNGRTVIHAALLCEPDQTAGVVAEANRHLAPHQQITSWSVWPEPDFPRSVTRKVKKEEVIKRLGSEPGEKPIPGGRITPLKRLLAEVTKTEIEKIDDATRIVSGLGLDSLLRIELVSRIEDEFGVYVEETQITPELTVADLDTLVQGQKGRMPGPGDYPRWSNSAWANRLRPVAHQAIFRWWLSIFCRLRVSGEENLANLRQPVLFMANHRSFLDPVVAIWAIPAAFRSRLGIAAGTEVLYGKYPWFAPLAELAFNAFPFPTEAHENIRPGLDYVGRMLDDGRNVLIFPEGGLNRSDERLQSFKAGTGVVAVEMGVPVIPLAILGTETILPPDTIVPQRRGEVTIRFGQPLHLTGEKYADATLRIQSCIGRLLEEQDNRRPG</sequence>
<dbReference type="CDD" id="cd07989">
    <property type="entry name" value="LPLAT_AGPAT-like"/>
    <property type="match status" value="1"/>
</dbReference>
<dbReference type="GO" id="GO:0016746">
    <property type="term" value="F:acyltransferase activity"/>
    <property type="evidence" value="ECO:0007669"/>
    <property type="project" value="UniProtKB-KW"/>
</dbReference>
<dbReference type="PANTHER" id="PTHR43767:SF1">
    <property type="entry name" value="NONRIBOSOMAL PEPTIDE SYNTHASE PES1 (EUROFUNG)-RELATED"/>
    <property type="match status" value="1"/>
</dbReference>
<evidence type="ECO:0000313" key="3">
    <source>
        <dbReference type="Proteomes" id="UP000266313"/>
    </source>
</evidence>
<evidence type="ECO:0000259" key="1">
    <source>
        <dbReference type="PROSITE" id="PS50075"/>
    </source>
</evidence>
<proteinExistence type="predicted"/>
<accession>A0A250KTZ6</accession>
<organism evidence="2 3">
    <name type="scientific">Methylocaldum marinum</name>
    <dbReference type="NCBI Taxonomy" id="1432792"/>
    <lineage>
        <taxon>Bacteria</taxon>
        <taxon>Pseudomonadati</taxon>
        <taxon>Pseudomonadota</taxon>
        <taxon>Gammaproteobacteria</taxon>
        <taxon>Methylococcales</taxon>
        <taxon>Methylococcaceae</taxon>
        <taxon>Methylocaldum</taxon>
    </lineage>
</organism>
<dbReference type="InterPro" id="IPR020845">
    <property type="entry name" value="AMP-binding_CS"/>
</dbReference>
<feature type="domain" description="Carrier" evidence="1">
    <location>
        <begin position="506"/>
        <end position="581"/>
    </location>
</feature>
<dbReference type="GO" id="GO:0016878">
    <property type="term" value="F:acid-thiol ligase activity"/>
    <property type="evidence" value="ECO:0007669"/>
    <property type="project" value="UniProtKB-ARBA"/>
</dbReference>
<dbReference type="OrthoDB" id="5296889at2"/>
<dbReference type="InterPro" id="IPR002123">
    <property type="entry name" value="Plipid/glycerol_acylTrfase"/>
</dbReference>
<dbReference type="EMBL" id="AP017928">
    <property type="protein sequence ID" value="BBA35128.1"/>
    <property type="molecule type" value="Genomic_DNA"/>
</dbReference>
<dbReference type="InterPro" id="IPR045851">
    <property type="entry name" value="AMP-bd_C_sf"/>
</dbReference>
<dbReference type="InterPro" id="IPR036736">
    <property type="entry name" value="ACP-like_sf"/>
</dbReference>
<reference evidence="2 3" key="1">
    <citation type="submission" date="2016-12" db="EMBL/GenBank/DDBJ databases">
        <title>Genome sequencing of Methylocaldum marinum.</title>
        <authorList>
            <person name="Takeuchi M."/>
            <person name="Kamagata Y."/>
            <person name="Hiraoka S."/>
            <person name="Oshima K."/>
            <person name="Hattori M."/>
            <person name="Iwasaki W."/>
        </authorList>
    </citation>
    <scope>NUCLEOTIDE SEQUENCE [LARGE SCALE GENOMIC DNA]</scope>
    <source>
        <strain evidence="2 3">S8</strain>
    </source>
</reference>
<dbReference type="SMART" id="SM00563">
    <property type="entry name" value="PlsC"/>
    <property type="match status" value="1"/>
</dbReference>
<dbReference type="Pfam" id="PF01553">
    <property type="entry name" value="Acyltransferase"/>
    <property type="match status" value="1"/>
</dbReference>
<protein>
    <submittedName>
        <fullName evidence="2">Acyltransferase</fullName>
    </submittedName>
</protein>
<keyword evidence="3" id="KW-1185">Reference proteome</keyword>